<evidence type="ECO:0000256" key="1">
    <source>
        <dbReference type="SAM" id="MobiDB-lite"/>
    </source>
</evidence>
<feature type="compositionally biased region" description="Acidic residues" evidence="1">
    <location>
        <begin position="398"/>
        <end position="407"/>
    </location>
</feature>
<feature type="region of interest" description="Disordered" evidence="1">
    <location>
        <begin position="285"/>
        <end position="470"/>
    </location>
</feature>
<feature type="region of interest" description="Disordered" evidence="1">
    <location>
        <begin position="164"/>
        <end position="183"/>
    </location>
</feature>
<feature type="compositionally biased region" description="Low complexity" evidence="1">
    <location>
        <begin position="168"/>
        <end position="178"/>
    </location>
</feature>
<feature type="compositionally biased region" description="Basic residues" evidence="1">
    <location>
        <begin position="458"/>
        <end position="470"/>
    </location>
</feature>
<gene>
    <name evidence="2" type="ORF">CM83_30814</name>
</gene>
<evidence type="ECO:0000313" key="2">
    <source>
        <dbReference type="EMBL" id="JAG06262.1"/>
    </source>
</evidence>
<reference evidence="2" key="1">
    <citation type="journal article" date="2014" name="PLoS ONE">
        <title>Transcriptome-Based Identification of ABC Transporters in the Western Tarnished Plant Bug Lygus hesperus.</title>
        <authorList>
            <person name="Hull J.J."/>
            <person name="Chaney K."/>
            <person name="Geib S.M."/>
            <person name="Fabrick J.A."/>
            <person name="Brent C.S."/>
            <person name="Walsh D."/>
            <person name="Lavine L.C."/>
        </authorList>
    </citation>
    <scope>NUCLEOTIDE SEQUENCE</scope>
</reference>
<feature type="region of interest" description="Disordered" evidence="1">
    <location>
        <begin position="109"/>
        <end position="131"/>
    </location>
</feature>
<feature type="compositionally biased region" description="Polar residues" evidence="1">
    <location>
        <begin position="375"/>
        <end position="388"/>
    </location>
</feature>
<reference evidence="2" key="2">
    <citation type="submission" date="2014-07" db="EMBL/GenBank/DDBJ databases">
        <authorList>
            <person name="Hull J."/>
        </authorList>
    </citation>
    <scope>NUCLEOTIDE SEQUENCE</scope>
</reference>
<name>A0A0A9WCT1_LYGHE</name>
<feature type="non-terminal residue" evidence="2">
    <location>
        <position position="470"/>
    </location>
</feature>
<accession>A0A0A9WCT1</accession>
<dbReference type="EMBL" id="GBHO01037342">
    <property type="protein sequence ID" value="JAG06262.1"/>
    <property type="molecule type" value="Transcribed_RNA"/>
</dbReference>
<proteinExistence type="predicted"/>
<sequence length="470" mass="51887">NNSLLNTIDQFRTQLTEAQYAYYCQYGTNYLNGVMQKKTRKANKSFMDSTVSKADTASLAGSCRSIPLSQCYPSNLVSTQVPRNVASSSSIVGDYPRQQGFEPLAHRYMQSGHSSGYSSGVPSNGVDSHLNRTGLSEAYNPPGLHRQQPVSDRLQNATLMRAMDDSAEIPSSPSSIPQDSDEDRIKEPVTANKMAVPKRQKGVIELKNWELKLVKEDLVVCGTTRDKTQVTSGAVTRYSHPTILTSKGTFLVVGNPCFGERTPAFIKSASTKGFPRQWKSLSRRWLAERQARRKSTPKKTPERKNSKKYNCGNKIKPLQNSASEPTSSAGKLKATKSSPAQKATNKLQKKNSESLSSQSDKENKTTRRRTKSHESTLNRGKSTHSKNNIPAKKRPLTDDEGESDDESPVPAPKQSKTKVKSCSNPKVASKKTKKDYNDSSDSTSDEEESDVDSPVVDKKRKPKLAKSRST</sequence>
<feature type="non-terminal residue" evidence="2">
    <location>
        <position position="1"/>
    </location>
</feature>
<feature type="compositionally biased region" description="Polar residues" evidence="1">
    <location>
        <begin position="318"/>
        <end position="346"/>
    </location>
</feature>
<protein>
    <recommendedName>
        <fullName evidence="3">Mis18-binding protein 1</fullName>
    </recommendedName>
</protein>
<dbReference type="AlphaFoldDB" id="A0A0A9WCT1"/>
<evidence type="ECO:0008006" key="3">
    <source>
        <dbReference type="Google" id="ProtNLM"/>
    </source>
</evidence>
<feature type="compositionally biased region" description="Polar residues" evidence="1">
    <location>
        <begin position="111"/>
        <end position="131"/>
    </location>
</feature>
<organism evidence="2">
    <name type="scientific">Lygus hesperus</name>
    <name type="common">Western plant bug</name>
    <dbReference type="NCBI Taxonomy" id="30085"/>
    <lineage>
        <taxon>Eukaryota</taxon>
        <taxon>Metazoa</taxon>
        <taxon>Ecdysozoa</taxon>
        <taxon>Arthropoda</taxon>
        <taxon>Hexapoda</taxon>
        <taxon>Insecta</taxon>
        <taxon>Pterygota</taxon>
        <taxon>Neoptera</taxon>
        <taxon>Paraneoptera</taxon>
        <taxon>Hemiptera</taxon>
        <taxon>Heteroptera</taxon>
        <taxon>Panheteroptera</taxon>
        <taxon>Cimicomorpha</taxon>
        <taxon>Miridae</taxon>
        <taxon>Mirini</taxon>
        <taxon>Lygus</taxon>
    </lineage>
</organism>